<accession>A0A7R9LGC3</accession>
<dbReference type="Gene3D" id="3.30.300.20">
    <property type="match status" value="1"/>
</dbReference>
<dbReference type="Proteomes" id="UP000728032">
    <property type="component" value="Unassembled WGS sequence"/>
</dbReference>
<proteinExistence type="predicted"/>
<dbReference type="SUPFAM" id="SSF89919">
    <property type="entry name" value="Ribosome-binding factor A, RbfA"/>
    <property type="match status" value="1"/>
</dbReference>
<dbReference type="PANTHER" id="PTHR14725:SF0">
    <property type="entry name" value="RIBOSOME-BINDING FACTOR A, MITOCHONDRIAL-RELATED"/>
    <property type="match status" value="1"/>
</dbReference>
<dbReference type="Pfam" id="PF02033">
    <property type="entry name" value="RBFA"/>
    <property type="match status" value="1"/>
</dbReference>
<evidence type="ECO:0008006" key="4">
    <source>
        <dbReference type="Google" id="ProtNLM"/>
    </source>
</evidence>
<dbReference type="InterPro" id="IPR015946">
    <property type="entry name" value="KH_dom-like_a/b"/>
</dbReference>
<evidence type="ECO:0000313" key="3">
    <source>
        <dbReference type="Proteomes" id="UP000728032"/>
    </source>
</evidence>
<dbReference type="AlphaFoldDB" id="A0A7R9LGC3"/>
<protein>
    <recommendedName>
        <fullName evidence="4">Ribosome-binding factor A</fullName>
    </recommendedName>
</protein>
<sequence>MAVNWCGLRHKCIELMVTLDHMCIQSKRCTHFKFRPVQHKQQMSVIHKLVANNTDNVLAKLMQNKPNIISKGSPNRRDSDRSDHQSSDKVMTRRMTVLNKQLLQAISDVLSTEQIGDELNELQVHITQVRVNKRCDSANVYWISKCDETERVVQMLDQMKGRLRQHVMDRHLMHSVPWIQFVLDVSQNHCQEVDRILKKCDFGPDFEPFDATMFETPYQRVSRLEGKTIVETPPKAHNIDEVYDCLTLKKPNDMQMNCLGLNYEMIMNIVLSNLNKSRAQHRSFNAVADPLPPPDWSVEPPVPQPNESDAIYNTDERIRVMKKFLVENRKKRERLSRSLKRSIILDEMQVSCHLSDAFDRYEQNAEHFDEEFTQDLDSTLDLEDASNESNDTQNENI</sequence>
<gene>
    <name evidence="2" type="ORF">ONB1V03_LOCUS2261</name>
</gene>
<dbReference type="InterPro" id="IPR023799">
    <property type="entry name" value="RbfA_dom_sf"/>
</dbReference>
<name>A0A7R9LGC3_9ACAR</name>
<dbReference type="GO" id="GO:0006364">
    <property type="term" value="P:rRNA processing"/>
    <property type="evidence" value="ECO:0007669"/>
    <property type="project" value="InterPro"/>
</dbReference>
<dbReference type="EMBL" id="CAJPVJ010000497">
    <property type="protein sequence ID" value="CAG2162669.1"/>
    <property type="molecule type" value="Genomic_DNA"/>
</dbReference>
<reference evidence="2" key="1">
    <citation type="submission" date="2020-11" db="EMBL/GenBank/DDBJ databases">
        <authorList>
            <person name="Tran Van P."/>
        </authorList>
    </citation>
    <scope>NUCLEOTIDE SEQUENCE</scope>
</reference>
<evidence type="ECO:0000256" key="1">
    <source>
        <dbReference type="SAM" id="MobiDB-lite"/>
    </source>
</evidence>
<evidence type="ECO:0000313" key="2">
    <source>
        <dbReference type="EMBL" id="CAD7639871.1"/>
    </source>
</evidence>
<feature type="compositionally biased region" description="Basic and acidic residues" evidence="1">
    <location>
        <begin position="75"/>
        <end position="91"/>
    </location>
</feature>
<dbReference type="EMBL" id="OC915322">
    <property type="protein sequence ID" value="CAD7639871.1"/>
    <property type="molecule type" value="Genomic_DNA"/>
</dbReference>
<dbReference type="PANTHER" id="PTHR14725">
    <property type="entry name" value="RIBOSOME-BINDING FACTOR A, MITOCHONDRIAL-RELATED"/>
    <property type="match status" value="1"/>
</dbReference>
<organism evidence="2">
    <name type="scientific">Oppiella nova</name>
    <dbReference type="NCBI Taxonomy" id="334625"/>
    <lineage>
        <taxon>Eukaryota</taxon>
        <taxon>Metazoa</taxon>
        <taxon>Ecdysozoa</taxon>
        <taxon>Arthropoda</taxon>
        <taxon>Chelicerata</taxon>
        <taxon>Arachnida</taxon>
        <taxon>Acari</taxon>
        <taxon>Acariformes</taxon>
        <taxon>Sarcoptiformes</taxon>
        <taxon>Oribatida</taxon>
        <taxon>Brachypylina</taxon>
        <taxon>Oppioidea</taxon>
        <taxon>Oppiidae</taxon>
        <taxon>Oppiella</taxon>
    </lineage>
</organism>
<dbReference type="InterPro" id="IPR039212">
    <property type="entry name" value="RBFA_mitochondrial"/>
</dbReference>
<dbReference type="InterPro" id="IPR000238">
    <property type="entry name" value="RbfA"/>
</dbReference>
<dbReference type="OrthoDB" id="418445at2759"/>
<feature type="region of interest" description="Disordered" evidence="1">
    <location>
        <begin position="66"/>
        <end position="91"/>
    </location>
</feature>
<keyword evidence="3" id="KW-1185">Reference proteome</keyword>